<dbReference type="InterPro" id="IPR036366">
    <property type="entry name" value="PGBDSf"/>
</dbReference>
<dbReference type="SMART" id="SM00060">
    <property type="entry name" value="FN3"/>
    <property type="match status" value="4"/>
</dbReference>
<dbReference type="InterPro" id="IPR036365">
    <property type="entry name" value="PGBD-like_sf"/>
</dbReference>
<reference evidence="3 4" key="1">
    <citation type="journal article" date="2016" name="Nat. Commun.">
        <title>Thousands of microbial genomes shed light on interconnected biogeochemical processes in an aquifer system.</title>
        <authorList>
            <person name="Anantharaman K."/>
            <person name="Brown C.T."/>
            <person name="Hug L.A."/>
            <person name="Sharon I."/>
            <person name="Castelle C.J."/>
            <person name="Probst A.J."/>
            <person name="Thomas B.C."/>
            <person name="Singh A."/>
            <person name="Wilkins M.J."/>
            <person name="Karaoz U."/>
            <person name="Brodie E.L."/>
            <person name="Williams K.H."/>
            <person name="Hubbard S.S."/>
            <person name="Banfield J.F."/>
        </authorList>
    </citation>
    <scope>NUCLEOTIDE SEQUENCE [LARGE SCALE GENOMIC DNA]</scope>
</reference>
<dbReference type="Gene3D" id="1.10.101.10">
    <property type="entry name" value="PGBD-like superfamily/PGBD"/>
    <property type="match status" value="3"/>
</dbReference>
<dbReference type="PROSITE" id="PS50853">
    <property type="entry name" value="FN3"/>
    <property type="match status" value="1"/>
</dbReference>
<organism evidence="3 4">
    <name type="scientific">Candidatus Magasanikbacteria bacterium RIFOXYC2_FULL_42_28</name>
    <dbReference type="NCBI Taxonomy" id="1798704"/>
    <lineage>
        <taxon>Bacteria</taxon>
        <taxon>Candidatus Magasanikiibacteriota</taxon>
    </lineage>
</organism>
<name>A0A1F6NXV3_9BACT</name>
<dbReference type="Proteomes" id="UP000177907">
    <property type="component" value="Unassembled WGS sequence"/>
</dbReference>
<evidence type="ECO:0000259" key="2">
    <source>
        <dbReference type="PROSITE" id="PS50853"/>
    </source>
</evidence>
<dbReference type="STRING" id="1798704.A3J93_01265"/>
<gene>
    <name evidence="3" type="ORF">A3J93_01265</name>
</gene>
<proteinExistence type="predicted"/>
<dbReference type="Gene3D" id="2.60.40.10">
    <property type="entry name" value="Immunoglobulins"/>
    <property type="match status" value="1"/>
</dbReference>
<feature type="signal peptide" evidence="1">
    <location>
        <begin position="1"/>
        <end position="38"/>
    </location>
</feature>
<feature type="domain" description="Fibronectin type-III" evidence="2">
    <location>
        <begin position="42"/>
        <end position="138"/>
    </location>
</feature>
<dbReference type="SUPFAM" id="SSF49265">
    <property type="entry name" value="Fibronectin type III"/>
    <property type="match status" value="2"/>
</dbReference>
<comment type="caution">
    <text evidence="3">The sequence shown here is derived from an EMBL/GenBank/DDBJ whole genome shotgun (WGS) entry which is preliminary data.</text>
</comment>
<evidence type="ECO:0000313" key="4">
    <source>
        <dbReference type="Proteomes" id="UP000177907"/>
    </source>
</evidence>
<dbReference type="InterPro" id="IPR002477">
    <property type="entry name" value="Peptidoglycan-bd-like"/>
</dbReference>
<dbReference type="InterPro" id="IPR003961">
    <property type="entry name" value="FN3_dom"/>
</dbReference>
<dbReference type="AlphaFoldDB" id="A0A1F6NXV3"/>
<feature type="chain" id="PRO_5009525878" description="Fibronectin type-III domain-containing protein" evidence="1">
    <location>
        <begin position="39"/>
        <end position="738"/>
    </location>
</feature>
<evidence type="ECO:0000313" key="3">
    <source>
        <dbReference type="EMBL" id="OGH88708.1"/>
    </source>
</evidence>
<protein>
    <recommendedName>
        <fullName evidence="2">Fibronectin type-III domain-containing protein</fullName>
    </recommendedName>
</protein>
<evidence type="ECO:0000256" key="1">
    <source>
        <dbReference type="SAM" id="SignalP"/>
    </source>
</evidence>
<dbReference type="CDD" id="cd00063">
    <property type="entry name" value="FN3"/>
    <property type="match status" value="1"/>
</dbReference>
<keyword evidence="1" id="KW-0732">Signal</keyword>
<accession>A0A1F6NXV3</accession>
<dbReference type="SUPFAM" id="SSF47090">
    <property type="entry name" value="PGBD-like"/>
    <property type="match status" value="3"/>
</dbReference>
<dbReference type="InterPro" id="IPR013783">
    <property type="entry name" value="Ig-like_fold"/>
</dbReference>
<dbReference type="InterPro" id="IPR036116">
    <property type="entry name" value="FN3_sf"/>
</dbReference>
<dbReference type="EMBL" id="MFQZ01000001">
    <property type="protein sequence ID" value="OGH88708.1"/>
    <property type="molecule type" value="Genomic_DNA"/>
</dbReference>
<dbReference type="Pfam" id="PF01471">
    <property type="entry name" value="PG_binding_1"/>
    <property type="match status" value="3"/>
</dbReference>
<sequence length="738" mass="75067">MLFSKGWKQNWLFNLPVFTVAILFAFAFLFLGIQTASAANDPVTALFSDTTTTVGMTLHWTNGALAGDEATYTILQSTDGATYPTTVSSSIATTTDSFAVTDLATNTLYWFQVIATGGTGDPATTTLVAGFTLATPPGTPTVTSTGATTLNVTIDAATNPTTASTTFLVYDSVQDVAIQADGTWGASSTGWLTYSQLGAGSATTTTGVATNTAHTIKVLARNGQGINTAYSSSASSYTLAATPNTPVAVTSTAATTLTITLGADNAATTYLVYDSAQDVALQVGGTWGASSTAWLTYAQLGGGSATTTTGLATNTAHTIKVLGRNADGVSTAAYSAALNSYTLTSVPTTLAITVNDNNHLTATWSSPATTDYAENTTAGTNSGWVSTASFSSTGLSCATAYTFRAKGRNGDGVETDWASSVSGTTAACGGGGSGGGGSPSPSVTPIVVVPTPVVVTPVPVVTPAVPATTPAEVVAPSVVVTTPVVPVISYNFTKNLVVGSVGTEVRELQKALKDSGHFTYPTITGYFGNVTKNALIAYQQANGLTTSGQLDSATRAVLNSGFVASTPAPTASVSYNFTKNLGVGSVGNEVRELQKALKDSGHFVYPTITNYFGNVTKNALIAYQKANGLTASGKLDSATRSALGSGSAPVSTPAPATVAPASVTTGYVFSTNLYPGNNSAAVKALQQKLKDLGYFTVTPNGNFGPATKAAVVKFQKDRDLKPFPGFVGPGTRSALNAL</sequence>